<dbReference type="SUPFAM" id="SSF54427">
    <property type="entry name" value="NTF2-like"/>
    <property type="match status" value="1"/>
</dbReference>
<feature type="domain" description="Tim44-like" evidence="3">
    <location>
        <begin position="162"/>
        <end position="303"/>
    </location>
</feature>
<accession>A0A963YN26</accession>
<evidence type="ECO:0000256" key="1">
    <source>
        <dbReference type="SAM" id="Phobius"/>
    </source>
</evidence>
<dbReference type="Gene3D" id="3.10.450.240">
    <property type="match status" value="1"/>
</dbReference>
<dbReference type="RefSeq" id="WP_227319482.1">
    <property type="nucleotide sequence ID" value="NZ_JAESVB010000001.1"/>
</dbReference>
<dbReference type="InterPro" id="IPR032710">
    <property type="entry name" value="NTF2-like_dom_sf"/>
</dbReference>
<comment type="caution">
    <text evidence="4">The sequence shown here is derived from an EMBL/GenBank/DDBJ whole genome shotgun (WGS) entry which is preliminary data.</text>
</comment>
<organism evidence="4 5">
    <name type="scientific">Acidisoma silvae</name>
    <dbReference type="NCBI Taxonomy" id="2802396"/>
    <lineage>
        <taxon>Bacteria</taxon>
        <taxon>Pseudomonadati</taxon>
        <taxon>Pseudomonadota</taxon>
        <taxon>Alphaproteobacteria</taxon>
        <taxon>Acetobacterales</taxon>
        <taxon>Acidocellaceae</taxon>
        <taxon>Acidisoma</taxon>
    </lineage>
</organism>
<feature type="signal peptide" evidence="2">
    <location>
        <begin position="1"/>
        <end position="23"/>
    </location>
</feature>
<evidence type="ECO:0000313" key="4">
    <source>
        <dbReference type="EMBL" id="MCB8873802.1"/>
    </source>
</evidence>
<keyword evidence="2" id="KW-0732">Signal</keyword>
<sequence length="305" mass="32991">MRRFFILFAALLPLMGGIAVDHADARLGGGHSMGSRGSFSYRPPRPTSIAPGAAPFERSQAPAAGYANRGLGTGGNFAQRRPFMTGLLGGFIGAGIFGLLFGGGFMHMGLGFGGLFGVLIQLIILFFILRWLFRLFTRRSGQPSIFGGGQAPGRQYGGIGPGQQAMGPSVQPLQLTSADRQAFAQCLAYVQQAWGAGDLRAISQAATPELMGYFQDQLNTLSRQGLRNRVSDVQMDNMELSEAWSEGDTDYATVAMRFSMIDVTEDRTGRIVDGDPNVRALVSEVWTFTRRRGSHWILAAIQQTN</sequence>
<keyword evidence="5" id="KW-1185">Reference proteome</keyword>
<dbReference type="AlphaFoldDB" id="A0A963YN26"/>
<evidence type="ECO:0000259" key="3">
    <source>
        <dbReference type="SMART" id="SM00978"/>
    </source>
</evidence>
<keyword evidence="1" id="KW-1133">Transmembrane helix</keyword>
<dbReference type="SMART" id="SM00978">
    <property type="entry name" value="Tim44"/>
    <property type="match status" value="1"/>
</dbReference>
<feature type="transmembrane region" description="Helical" evidence="1">
    <location>
        <begin position="110"/>
        <end position="133"/>
    </location>
</feature>
<dbReference type="InterPro" id="IPR007379">
    <property type="entry name" value="Tim44-like_dom"/>
</dbReference>
<dbReference type="Proteomes" id="UP000708298">
    <property type="component" value="Unassembled WGS sequence"/>
</dbReference>
<proteinExistence type="predicted"/>
<dbReference type="PANTHER" id="PTHR41542:SF1">
    <property type="entry name" value="BLL5807 PROTEIN"/>
    <property type="match status" value="1"/>
</dbReference>
<gene>
    <name evidence="4" type="ORF">ASILVAE211_01315</name>
</gene>
<dbReference type="PANTHER" id="PTHR41542">
    <property type="entry name" value="BLL5807 PROTEIN"/>
    <property type="match status" value="1"/>
</dbReference>
<evidence type="ECO:0000313" key="5">
    <source>
        <dbReference type="Proteomes" id="UP000708298"/>
    </source>
</evidence>
<keyword evidence="1" id="KW-0472">Membrane</keyword>
<reference evidence="4" key="1">
    <citation type="journal article" date="2021" name="Microorganisms">
        <title>Acidisoma silvae sp. nov. and Acidisomacellulosilytica sp. nov., Two Acidophilic Bacteria Isolated from Decaying Wood, Hydrolyzing Cellulose and Producing Poly-3-hydroxybutyrate.</title>
        <authorList>
            <person name="Mieszkin S."/>
            <person name="Pouder E."/>
            <person name="Uroz S."/>
            <person name="Simon-Colin C."/>
            <person name="Alain K."/>
        </authorList>
    </citation>
    <scope>NUCLEOTIDE SEQUENCE</scope>
    <source>
        <strain evidence="4">HW T2.11</strain>
    </source>
</reference>
<name>A0A963YN26_9PROT</name>
<dbReference type="EMBL" id="JAESVB010000001">
    <property type="protein sequence ID" value="MCB8873802.1"/>
    <property type="molecule type" value="Genomic_DNA"/>
</dbReference>
<protein>
    <submittedName>
        <fullName evidence="4">TIM44-like domain-containing protein</fullName>
    </submittedName>
</protein>
<feature type="chain" id="PRO_5037032591" evidence="2">
    <location>
        <begin position="24"/>
        <end position="305"/>
    </location>
</feature>
<evidence type="ECO:0000256" key="2">
    <source>
        <dbReference type="SAM" id="SignalP"/>
    </source>
</evidence>
<reference evidence="4" key="2">
    <citation type="submission" date="2021-01" db="EMBL/GenBank/DDBJ databases">
        <authorList>
            <person name="Mieszkin S."/>
            <person name="Pouder E."/>
            <person name="Alain K."/>
        </authorList>
    </citation>
    <scope>NUCLEOTIDE SEQUENCE</scope>
    <source>
        <strain evidence="4">HW T2.11</strain>
    </source>
</reference>
<feature type="transmembrane region" description="Helical" evidence="1">
    <location>
        <begin position="83"/>
        <end position="103"/>
    </location>
</feature>
<keyword evidence="1" id="KW-0812">Transmembrane</keyword>
<dbReference type="Pfam" id="PF04280">
    <property type="entry name" value="Tim44"/>
    <property type="match status" value="1"/>
</dbReference>